<organism evidence="1 2">
    <name type="scientific">Flavobacterium silvaticum</name>
    <dbReference type="NCBI Taxonomy" id="1852020"/>
    <lineage>
        <taxon>Bacteria</taxon>
        <taxon>Pseudomonadati</taxon>
        <taxon>Bacteroidota</taxon>
        <taxon>Flavobacteriia</taxon>
        <taxon>Flavobacteriales</taxon>
        <taxon>Flavobacteriaceae</taxon>
        <taxon>Flavobacterium</taxon>
    </lineage>
</organism>
<evidence type="ECO:0000313" key="2">
    <source>
        <dbReference type="Proteomes" id="UP000712080"/>
    </source>
</evidence>
<evidence type="ECO:0008006" key="3">
    <source>
        <dbReference type="Google" id="ProtNLM"/>
    </source>
</evidence>
<dbReference type="RefSeq" id="WP_169526536.1">
    <property type="nucleotide sequence ID" value="NZ_JAAMPU010000101.1"/>
</dbReference>
<protein>
    <recommendedName>
        <fullName evidence="3">Lipoprotein</fullName>
    </recommendedName>
</protein>
<dbReference type="InterPro" id="IPR046219">
    <property type="entry name" value="DUF6252"/>
</dbReference>
<dbReference type="PROSITE" id="PS51257">
    <property type="entry name" value="PROKAR_LIPOPROTEIN"/>
    <property type="match status" value="1"/>
</dbReference>
<name>A0A972FK56_9FLAO</name>
<sequence length="160" mass="17602">MQKLISCLILLILASCQKDDSPQNPVDQLPPITHSGEDTFGFLLNGEPISVTNSLGMTAIYQGGGIQFGSRGVYIVALDPFTVNVPYAFLDIGQGTARAEYTQNQACYYDEADTFEGSVTFLHINTVNYTISGTFEFSTVNDQCDTVRITNGRFDMRYTP</sequence>
<dbReference type="Pfam" id="PF19765">
    <property type="entry name" value="DUF6252"/>
    <property type="match status" value="1"/>
</dbReference>
<dbReference type="Proteomes" id="UP000712080">
    <property type="component" value="Unassembled WGS sequence"/>
</dbReference>
<keyword evidence="2" id="KW-1185">Reference proteome</keyword>
<dbReference type="EMBL" id="JAAMPU010000101">
    <property type="protein sequence ID" value="NMH27534.1"/>
    <property type="molecule type" value="Genomic_DNA"/>
</dbReference>
<accession>A0A972FK56</accession>
<evidence type="ECO:0000313" key="1">
    <source>
        <dbReference type="EMBL" id="NMH27534.1"/>
    </source>
</evidence>
<comment type="caution">
    <text evidence="1">The sequence shown here is derived from an EMBL/GenBank/DDBJ whole genome shotgun (WGS) entry which is preliminary data.</text>
</comment>
<gene>
    <name evidence="1" type="ORF">G6047_05785</name>
</gene>
<reference evidence="1" key="1">
    <citation type="submission" date="2020-02" db="EMBL/GenBank/DDBJ databases">
        <title>Flavobacterium sp. genome.</title>
        <authorList>
            <person name="Jung H.S."/>
            <person name="Baek J.H."/>
            <person name="Jeon C.O."/>
        </authorList>
    </citation>
    <scope>NUCLEOTIDE SEQUENCE</scope>
    <source>
        <strain evidence="1">SE-s28</strain>
    </source>
</reference>
<proteinExistence type="predicted"/>
<dbReference type="AlphaFoldDB" id="A0A972FK56"/>